<feature type="coiled-coil region" evidence="1">
    <location>
        <begin position="12"/>
        <end position="39"/>
    </location>
</feature>
<dbReference type="SUPFAM" id="SSF52540">
    <property type="entry name" value="P-loop containing nucleoside triphosphate hydrolases"/>
    <property type="match status" value="1"/>
</dbReference>
<accession>A0ABR1PFD1</accession>
<keyword evidence="4" id="KW-1185">Reference proteome</keyword>
<dbReference type="Gene3D" id="3.40.50.300">
    <property type="entry name" value="P-loop containing nucleotide triphosphate hydrolases"/>
    <property type="match status" value="1"/>
</dbReference>
<evidence type="ECO:0000256" key="2">
    <source>
        <dbReference type="SAM" id="MobiDB-lite"/>
    </source>
</evidence>
<dbReference type="Pfam" id="PF13424">
    <property type="entry name" value="TPR_12"/>
    <property type="match status" value="1"/>
</dbReference>
<dbReference type="InterPro" id="IPR027417">
    <property type="entry name" value="P-loop_NTPase"/>
</dbReference>
<organism evidence="3 4">
    <name type="scientific">Diaporthe eres</name>
    <name type="common">Phomopsis oblonga</name>
    <dbReference type="NCBI Taxonomy" id="83184"/>
    <lineage>
        <taxon>Eukaryota</taxon>
        <taxon>Fungi</taxon>
        <taxon>Dikarya</taxon>
        <taxon>Ascomycota</taxon>
        <taxon>Pezizomycotina</taxon>
        <taxon>Sordariomycetes</taxon>
        <taxon>Sordariomycetidae</taxon>
        <taxon>Diaporthales</taxon>
        <taxon>Diaporthaceae</taxon>
        <taxon>Diaporthe</taxon>
        <taxon>Diaporthe eres species complex</taxon>
    </lineage>
</organism>
<dbReference type="Pfam" id="PF13374">
    <property type="entry name" value="TPR_10"/>
    <property type="match status" value="1"/>
</dbReference>
<sequence>MNKFGSDKDNHYISVVEELKKMKEKSEDLMRQRRAASHAKGFAPRDGILEKIKSHFDHSSKVVLVGGCGTGKTHVAVEYAGGFLNENPEAMIHFVNGSNSAEFEQSYHLINDKLKLKTGKRGNVMKVVCDYLRQGESGNWLMIIDGLDHDNPVNEMNKQTATAKGFALDSLKSVLEYIPDGHTYGGQVLITTRSKHVATRVINHKYIVELPKSLSKDDALQLLLSGSKSKDTSSTTYQSKIVEALQGSAGALALVRAYKETSGSEFSWKDSWSVIQNSFKDSDGLSAQTNEQIRCMLGIWKPLYTHLRSKHNEAADLLHTLCRLDVQSIPVFLIDSRYDDKSERDKHMKALRKHDMLEISVNRRNARVTPMIRLLANSMISNNLEDSNFHDGAALELVCDAFPPPEVEDNIKCRALKPSALAALQLGLQSPKACEQTAHLLLKLGAFERRVGNEDNAVNLLEKCLESCKGGEQSQDRKRLEKEAKKLLDNTRKDRLRAARRQSRDKDGSQSASHLEESPHTKAMIISPKSKADEVRSMSHAVLDAHRRADCLADNVKRHQQILDWFKAKYGAKHQGTVRQQFNLALALDANGEHTEAVKMYFEAIKAMESIEGRGSPSPELLRVQASLARNYGEQGRFKEAEATLAKVLEDQTEILGRDHPETLVTRLNMALLAQDLRPGDLETPATELQSVLSTQTRLLGDAHPATLRTASNLAQNYGLRGRIMDAEPLFELSLEGQIKSLGEKHPDTMRTLAMRKELEDATEVC</sequence>
<evidence type="ECO:0000313" key="3">
    <source>
        <dbReference type="EMBL" id="KAK7735442.1"/>
    </source>
</evidence>
<dbReference type="InterPro" id="IPR011990">
    <property type="entry name" value="TPR-like_helical_dom_sf"/>
</dbReference>
<dbReference type="EMBL" id="JAKNSF020000013">
    <property type="protein sequence ID" value="KAK7735442.1"/>
    <property type="molecule type" value="Genomic_DNA"/>
</dbReference>
<dbReference type="InterPro" id="IPR053137">
    <property type="entry name" value="NLR-like"/>
</dbReference>
<proteinExistence type="predicted"/>
<feature type="compositionally biased region" description="Basic and acidic residues" evidence="2">
    <location>
        <begin position="484"/>
        <end position="520"/>
    </location>
</feature>
<comment type="caution">
    <text evidence="3">The sequence shown here is derived from an EMBL/GenBank/DDBJ whole genome shotgun (WGS) entry which is preliminary data.</text>
</comment>
<feature type="region of interest" description="Disordered" evidence="2">
    <location>
        <begin position="484"/>
        <end position="531"/>
    </location>
</feature>
<name>A0ABR1PFD1_DIAER</name>
<evidence type="ECO:0008006" key="5">
    <source>
        <dbReference type="Google" id="ProtNLM"/>
    </source>
</evidence>
<protein>
    <recommendedName>
        <fullName evidence="5">Kinesin light chain</fullName>
    </recommendedName>
</protein>
<reference evidence="3 4" key="1">
    <citation type="submission" date="2024-02" db="EMBL/GenBank/DDBJ databases">
        <title>De novo assembly and annotation of 12 fungi associated with fruit tree decline syndrome in Ontario, Canada.</title>
        <authorList>
            <person name="Sulman M."/>
            <person name="Ellouze W."/>
            <person name="Ilyukhin E."/>
        </authorList>
    </citation>
    <scope>NUCLEOTIDE SEQUENCE [LARGE SCALE GENOMIC DNA]</scope>
    <source>
        <strain evidence="3 4">M169</strain>
    </source>
</reference>
<dbReference type="PANTHER" id="PTHR46082:SF6">
    <property type="entry name" value="AAA+ ATPASE DOMAIN-CONTAINING PROTEIN-RELATED"/>
    <property type="match status" value="1"/>
</dbReference>
<evidence type="ECO:0000313" key="4">
    <source>
        <dbReference type="Proteomes" id="UP001430848"/>
    </source>
</evidence>
<dbReference type="Gene3D" id="1.25.40.10">
    <property type="entry name" value="Tetratricopeptide repeat domain"/>
    <property type="match status" value="2"/>
</dbReference>
<dbReference type="Proteomes" id="UP001430848">
    <property type="component" value="Unassembled WGS sequence"/>
</dbReference>
<evidence type="ECO:0000256" key="1">
    <source>
        <dbReference type="SAM" id="Coils"/>
    </source>
</evidence>
<gene>
    <name evidence="3" type="ORF">SLS63_003912</name>
</gene>
<dbReference type="SUPFAM" id="SSF48452">
    <property type="entry name" value="TPR-like"/>
    <property type="match status" value="1"/>
</dbReference>
<keyword evidence="1" id="KW-0175">Coiled coil</keyword>
<dbReference type="PANTHER" id="PTHR46082">
    <property type="entry name" value="ATP/GTP-BINDING PROTEIN-RELATED"/>
    <property type="match status" value="1"/>
</dbReference>